<feature type="domain" description="N-acetyltransferase" evidence="3">
    <location>
        <begin position="78"/>
        <end position="223"/>
    </location>
</feature>
<evidence type="ECO:0000313" key="4">
    <source>
        <dbReference type="EMBL" id="KAG7169956.1"/>
    </source>
</evidence>
<organism evidence="4 5">
    <name type="scientific">Homarus americanus</name>
    <name type="common">American lobster</name>
    <dbReference type="NCBI Taxonomy" id="6706"/>
    <lineage>
        <taxon>Eukaryota</taxon>
        <taxon>Metazoa</taxon>
        <taxon>Ecdysozoa</taxon>
        <taxon>Arthropoda</taxon>
        <taxon>Crustacea</taxon>
        <taxon>Multicrustacea</taxon>
        <taxon>Malacostraca</taxon>
        <taxon>Eumalacostraca</taxon>
        <taxon>Eucarida</taxon>
        <taxon>Decapoda</taxon>
        <taxon>Pleocyemata</taxon>
        <taxon>Astacidea</taxon>
        <taxon>Nephropoidea</taxon>
        <taxon>Nephropidae</taxon>
        <taxon>Homarus</taxon>
    </lineage>
</organism>
<dbReference type="InterPro" id="IPR050769">
    <property type="entry name" value="NAT_camello-type"/>
</dbReference>
<gene>
    <name evidence="4" type="primary">Nat8f2-L</name>
    <name evidence="4" type="ORF">Hamer_G020631</name>
</gene>
<dbReference type="AlphaFoldDB" id="A0A8J5N081"/>
<dbReference type="OrthoDB" id="6356698at2759"/>
<sequence length="225" mass="26143">MSREEEKVVIRAMRPGDVEAVLAGRREVMWKLEKEEIISQLFLFIHHPYFFMLVFLTPLLLYYFLQMGVGACLVSGTGLVVVVEGFRFLLFWRNFRDGYGAKEPDILNLVHYYSHTRRSFLVAVVEGEVAGTVAVRETDDPNMAELSRLVVHLKFRRRGIALRLIQACHREAGRLDYTAVMLRTPPNNRGALKCYQKAGYIQYGIENVTRMYPHKFDLLKLIWKI</sequence>
<keyword evidence="2" id="KW-0472">Membrane</keyword>
<dbReference type="GO" id="GO:0008080">
    <property type="term" value="F:N-acetyltransferase activity"/>
    <property type="evidence" value="ECO:0007669"/>
    <property type="project" value="InterPro"/>
</dbReference>
<dbReference type="Pfam" id="PF00583">
    <property type="entry name" value="Acetyltransf_1"/>
    <property type="match status" value="1"/>
</dbReference>
<dbReference type="PANTHER" id="PTHR13947:SF37">
    <property type="entry name" value="LD18367P"/>
    <property type="match status" value="1"/>
</dbReference>
<dbReference type="PROSITE" id="PS51186">
    <property type="entry name" value="GNAT"/>
    <property type="match status" value="1"/>
</dbReference>
<dbReference type="PANTHER" id="PTHR13947">
    <property type="entry name" value="GNAT FAMILY N-ACETYLTRANSFERASE"/>
    <property type="match status" value="1"/>
</dbReference>
<dbReference type="Proteomes" id="UP000747542">
    <property type="component" value="Unassembled WGS sequence"/>
</dbReference>
<keyword evidence="5" id="KW-1185">Reference proteome</keyword>
<dbReference type="CDD" id="cd04301">
    <property type="entry name" value="NAT_SF"/>
    <property type="match status" value="1"/>
</dbReference>
<evidence type="ECO:0000313" key="5">
    <source>
        <dbReference type="Proteomes" id="UP000747542"/>
    </source>
</evidence>
<evidence type="ECO:0000256" key="1">
    <source>
        <dbReference type="ARBA" id="ARBA00022679"/>
    </source>
</evidence>
<keyword evidence="1" id="KW-0808">Transferase</keyword>
<comment type="caution">
    <text evidence="4">The sequence shown here is derived from an EMBL/GenBank/DDBJ whole genome shotgun (WGS) entry which is preliminary data.</text>
</comment>
<proteinExistence type="predicted"/>
<keyword evidence="2" id="KW-1133">Transmembrane helix</keyword>
<keyword evidence="2" id="KW-0812">Transmembrane</keyword>
<name>A0A8J5N081_HOMAM</name>
<evidence type="ECO:0000256" key="2">
    <source>
        <dbReference type="SAM" id="Phobius"/>
    </source>
</evidence>
<evidence type="ECO:0000259" key="3">
    <source>
        <dbReference type="PROSITE" id="PS51186"/>
    </source>
</evidence>
<reference evidence="4" key="1">
    <citation type="journal article" date="2021" name="Sci. Adv.">
        <title>The American lobster genome reveals insights on longevity, neural, and immune adaptations.</title>
        <authorList>
            <person name="Polinski J.M."/>
            <person name="Zimin A.V."/>
            <person name="Clark K.F."/>
            <person name="Kohn A.B."/>
            <person name="Sadowski N."/>
            <person name="Timp W."/>
            <person name="Ptitsyn A."/>
            <person name="Khanna P."/>
            <person name="Romanova D.Y."/>
            <person name="Williams P."/>
            <person name="Greenwood S.J."/>
            <person name="Moroz L.L."/>
            <person name="Walt D.R."/>
            <person name="Bodnar A.G."/>
        </authorList>
    </citation>
    <scope>NUCLEOTIDE SEQUENCE</scope>
    <source>
        <strain evidence="4">GMGI-L3</strain>
    </source>
</reference>
<accession>A0A8J5N081</accession>
<feature type="transmembrane region" description="Helical" evidence="2">
    <location>
        <begin position="68"/>
        <end position="92"/>
    </location>
</feature>
<protein>
    <submittedName>
        <fullName evidence="4">N-acetyltransferase family 8 member 2-like</fullName>
    </submittedName>
</protein>
<dbReference type="InterPro" id="IPR000182">
    <property type="entry name" value="GNAT_dom"/>
</dbReference>
<dbReference type="EMBL" id="JAHLQT010014925">
    <property type="protein sequence ID" value="KAG7169956.1"/>
    <property type="molecule type" value="Genomic_DNA"/>
</dbReference>
<feature type="transmembrane region" description="Helical" evidence="2">
    <location>
        <begin position="41"/>
        <end position="62"/>
    </location>
</feature>